<reference evidence="2 3" key="1">
    <citation type="submission" date="2023-08" db="EMBL/GenBank/DDBJ databases">
        <authorList>
            <person name="Palmer J.M."/>
        </authorList>
    </citation>
    <scope>NUCLEOTIDE SEQUENCE [LARGE SCALE GENOMIC DNA]</scope>
    <source>
        <strain evidence="2 3">TWF481</strain>
    </source>
</reference>
<evidence type="ECO:0000313" key="2">
    <source>
        <dbReference type="EMBL" id="KAK6497796.1"/>
    </source>
</evidence>
<gene>
    <name evidence="2" type="ORF">TWF481_012198</name>
</gene>
<dbReference type="Proteomes" id="UP001370758">
    <property type="component" value="Unassembled WGS sequence"/>
</dbReference>
<organism evidence="2 3">
    <name type="scientific">Arthrobotrys musiformis</name>
    <dbReference type="NCBI Taxonomy" id="47236"/>
    <lineage>
        <taxon>Eukaryota</taxon>
        <taxon>Fungi</taxon>
        <taxon>Dikarya</taxon>
        <taxon>Ascomycota</taxon>
        <taxon>Pezizomycotina</taxon>
        <taxon>Orbiliomycetes</taxon>
        <taxon>Orbiliales</taxon>
        <taxon>Orbiliaceae</taxon>
        <taxon>Arthrobotrys</taxon>
    </lineage>
</organism>
<evidence type="ECO:0000313" key="3">
    <source>
        <dbReference type="Proteomes" id="UP001370758"/>
    </source>
</evidence>
<feature type="region of interest" description="Disordered" evidence="1">
    <location>
        <begin position="125"/>
        <end position="156"/>
    </location>
</feature>
<keyword evidence="3" id="KW-1185">Reference proteome</keyword>
<accession>A0AAV9VXR5</accession>
<sequence length="156" mass="17530">MSTTKSSRANESRPSDVLMSLYGLDNTDLKIMKIDPSFYDMSWEEGGKLLEETVSKYRAKSSIDYYYESAIGTDLERTVTPQMQMLSSTEGLLEVYGDDVLSQSFEIHDPDILLLEQPQMMWKDDLVTPPANSKLPPKSHSPPQSKIMTELGAQGL</sequence>
<proteinExistence type="predicted"/>
<comment type="caution">
    <text evidence="2">The sequence shown here is derived from an EMBL/GenBank/DDBJ whole genome shotgun (WGS) entry which is preliminary data.</text>
</comment>
<dbReference type="EMBL" id="JAVHJL010000009">
    <property type="protein sequence ID" value="KAK6497796.1"/>
    <property type="molecule type" value="Genomic_DNA"/>
</dbReference>
<name>A0AAV9VXR5_9PEZI</name>
<protein>
    <submittedName>
        <fullName evidence="2">Uncharacterized protein</fullName>
    </submittedName>
</protein>
<dbReference type="AlphaFoldDB" id="A0AAV9VXR5"/>
<evidence type="ECO:0000256" key="1">
    <source>
        <dbReference type="SAM" id="MobiDB-lite"/>
    </source>
</evidence>